<protein>
    <submittedName>
        <fullName evidence="1">Uncharacterized protein</fullName>
    </submittedName>
</protein>
<accession>A0A0S3RGB5</accession>
<dbReference type="Proteomes" id="UP000291084">
    <property type="component" value="Chromosome 2"/>
</dbReference>
<keyword evidence="2" id="KW-1185">Reference proteome</keyword>
<reference evidence="1 2" key="1">
    <citation type="journal article" date="2015" name="Sci. Rep.">
        <title>The power of single molecule real-time sequencing technology in the de novo assembly of a eukaryotic genome.</title>
        <authorList>
            <person name="Sakai H."/>
            <person name="Naito K."/>
            <person name="Ogiso-Tanaka E."/>
            <person name="Takahashi Y."/>
            <person name="Iseki K."/>
            <person name="Muto C."/>
            <person name="Satou K."/>
            <person name="Teruya K."/>
            <person name="Shiroma A."/>
            <person name="Shimoji M."/>
            <person name="Hirano T."/>
            <person name="Itoh T."/>
            <person name="Kaga A."/>
            <person name="Tomooka N."/>
        </authorList>
    </citation>
    <scope>NUCLEOTIDE SEQUENCE [LARGE SCALE GENOMIC DNA]</scope>
    <source>
        <strain evidence="2">cv. Shumari</strain>
    </source>
</reference>
<evidence type="ECO:0000313" key="2">
    <source>
        <dbReference type="Proteomes" id="UP000291084"/>
    </source>
</evidence>
<organism evidence="1 2">
    <name type="scientific">Vigna angularis var. angularis</name>
    <dbReference type="NCBI Taxonomy" id="157739"/>
    <lineage>
        <taxon>Eukaryota</taxon>
        <taxon>Viridiplantae</taxon>
        <taxon>Streptophyta</taxon>
        <taxon>Embryophyta</taxon>
        <taxon>Tracheophyta</taxon>
        <taxon>Spermatophyta</taxon>
        <taxon>Magnoliopsida</taxon>
        <taxon>eudicotyledons</taxon>
        <taxon>Gunneridae</taxon>
        <taxon>Pentapetalae</taxon>
        <taxon>rosids</taxon>
        <taxon>fabids</taxon>
        <taxon>Fabales</taxon>
        <taxon>Fabaceae</taxon>
        <taxon>Papilionoideae</taxon>
        <taxon>50 kb inversion clade</taxon>
        <taxon>NPAAA clade</taxon>
        <taxon>indigoferoid/millettioid clade</taxon>
        <taxon>Phaseoleae</taxon>
        <taxon>Vigna</taxon>
    </lineage>
</organism>
<name>A0A0S3RGB5_PHAAN</name>
<dbReference type="AlphaFoldDB" id="A0A0S3RGB5"/>
<gene>
    <name evidence="1" type="primary">Vigan.02G243700</name>
    <name evidence="1" type="ORF">VIGAN_02243700</name>
</gene>
<proteinExistence type="predicted"/>
<evidence type="ECO:0000313" key="1">
    <source>
        <dbReference type="EMBL" id="BAT79533.1"/>
    </source>
</evidence>
<sequence>MMISIRPFGSGTARIRAAVAGGARRIWKCGKLTEPDFDVRLARGACRSSICGKRSWRCTPQTGLRCAARWRCTPQFDLRQT</sequence>
<dbReference type="EMBL" id="AP015035">
    <property type="protein sequence ID" value="BAT79533.1"/>
    <property type="molecule type" value="Genomic_DNA"/>
</dbReference>